<sequence length="341" mass="36230">MLMATALGVLAVQTALFLVQLGGGSVLGWVVVAAQFGAFAATWWAVHRISRGASGDGVKVLVYTAGLFAVFGPAMVAGVINWVWPLKCSDAPSAIASSGFDVVDRVLAAIIAGLVLAALLHPREKQGNEPGSRVPSGWSVAFLAAMFVFFCNFASTSYRLVASVEPWCEAITGSALPSGVGTAVAVVSGFQEELAFTGFALALFLSSRWRTLAVVVAINVLGRFVLHLYYADYHSVWWWLGWVVIWSGGGLVAAVAVGRKALSRSMPTTSLIAVYSIGTAVAHSAYNLSPAIFRFIAGPVLLAVVMMFVGDGSRPWHALWWLAPAQQRRSKEPQIATQQES</sequence>
<protein>
    <submittedName>
        <fullName evidence="2">Uncharacterized protein</fullName>
    </submittedName>
</protein>
<name>A0A0J8UAF2_9MYCO</name>
<feature type="transmembrane region" description="Helical" evidence="1">
    <location>
        <begin position="180"/>
        <end position="205"/>
    </location>
</feature>
<reference evidence="2 3" key="1">
    <citation type="submission" date="2015-06" db="EMBL/GenBank/DDBJ databases">
        <title>Genome sequence of Mycobacterium conceptionense strain MLE.</title>
        <authorList>
            <person name="Greninger A.L."/>
            <person name="Cunningham G."/>
            <person name="Chiu C.Y."/>
            <person name="Miller S."/>
        </authorList>
    </citation>
    <scope>NUCLEOTIDE SEQUENCE [LARGE SCALE GENOMIC DNA]</scope>
    <source>
        <strain evidence="2 3">MLE</strain>
    </source>
</reference>
<dbReference type="AlphaFoldDB" id="A0A0J8UAF2"/>
<evidence type="ECO:0000313" key="3">
    <source>
        <dbReference type="Proteomes" id="UP000037594"/>
    </source>
</evidence>
<evidence type="ECO:0000313" key="2">
    <source>
        <dbReference type="EMBL" id="KMV18346.1"/>
    </source>
</evidence>
<dbReference type="PATRIC" id="fig|451644.5.peg.2491"/>
<feature type="transmembrane region" description="Helical" evidence="1">
    <location>
        <begin position="140"/>
        <end position="160"/>
    </location>
</feature>
<keyword evidence="1" id="KW-0472">Membrane</keyword>
<dbReference type="Proteomes" id="UP000037594">
    <property type="component" value="Unassembled WGS sequence"/>
</dbReference>
<gene>
    <name evidence="2" type="ORF">ACT17_12035</name>
</gene>
<feature type="transmembrane region" description="Helical" evidence="1">
    <location>
        <begin position="102"/>
        <end position="120"/>
    </location>
</feature>
<organism evidence="2 3">
    <name type="scientific">Mycolicibacterium conceptionense</name>
    <dbReference type="NCBI Taxonomy" id="451644"/>
    <lineage>
        <taxon>Bacteria</taxon>
        <taxon>Bacillati</taxon>
        <taxon>Actinomycetota</taxon>
        <taxon>Actinomycetes</taxon>
        <taxon>Mycobacteriales</taxon>
        <taxon>Mycobacteriaceae</taxon>
        <taxon>Mycolicibacterium</taxon>
    </lineage>
</organism>
<feature type="transmembrane region" description="Helical" evidence="1">
    <location>
        <begin position="236"/>
        <end position="257"/>
    </location>
</feature>
<feature type="transmembrane region" description="Helical" evidence="1">
    <location>
        <begin position="27"/>
        <end position="46"/>
    </location>
</feature>
<comment type="caution">
    <text evidence="2">The sequence shown here is derived from an EMBL/GenBank/DDBJ whole genome shotgun (WGS) entry which is preliminary data.</text>
</comment>
<feature type="transmembrane region" description="Helical" evidence="1">
    <location>
        <begin position="58"/>
        <end position="82"/>
    </location>
</feature>
<dbReference type="EMBL" id="LFOD01000008">
    <property type="protein sequence ID" value="KMV18346.1"/>
    <property type="molecule type" value="Genomic_DNA"/>
</dbReference>
<accession>A0A0J8UAF2</accession>
<feature type="transmembrane region" description="Helical" evidence="1">
    <location>
        <begin position="292"/>
        <end position="310"/>
    </location>
</feature>
<proteinExistence type="predicted"/>
<keyword evidence="1" id="KW-0812">Transmembrane</keyword>
<evidence type="ECO:0000256" key="1">
    <source>
        <dbReference type="SAM" id="Phobius"/>
    </source>
</evidence>
<keyword evidence="1" id="KW-1133">Transmembrane helix</keyword>
<feature type="transmembrane region" description="Helical" evidence="1">
    <location>
        <begin position="212"/>
        <end position="230"/>
    </location>
</feature>